<evidence type="ECO:0000313" key="21">
    <source>
        <dbReference type="Proteomes" id="UP000421283"/>
    </source>
</evidence>
<evidence type="ECO:0000313" key="2">
    <source>
        <dbReference type="EMBL" id="MBV3408831.1"/>
    </source>
</evidence>
<evidence type="ECO:0000313" key="18">
    <source>
        <dbReference type="Proteomes" id="UP000284990"/>
    </source>
</evidence>
<dbReference type="Proteomes" id="UP000423156">
    <property type="component" value="Unassembled WGS sequence"/>
</dbReference>
<dbReference type="Proteomes" id="UP001206014">
    <property type="component" value="Unassembled WGS sequence"/>
</dbReference>
<reference evidence="8 24" key="2">
    <citation type="submission" date="2019-08" db="EMBL/GenBank/DDBJ databases">
        <title>In-depth cultivation of the pig gut microbiome towards novel bacterial diversity and tailored functional studies.</title>
        <authorList>
            <person name="Wylensek D."/>
            <person name="Hitch T.C.A."/>
            <person name="Clavel T."/>
        </authorList>
    </citation>
    <scope>NUCLEOTIDE SEQUENCE [LARGE SCALE GENOMIC DNA]</scope>
    <source>
        <strain evidence="8 24">LKV-178-WT-2C</strain>
    </source>
</reference>
<reference evidence="5" key="6">
    <citation type="submission" date="2022-12" db="EMBL/GenBank/DDBJ databases">
        <title>Distinct polysaccharide growth profiles of human intestinal Prevotella copri isolates.</title>
        <authorList>
            <person name="Fehlner-Peach H."/>
            <person name="Magnabosco C."/>
            <person name="Raghavan V."/>
            <person name="Scher J.U."/>
            <person name="Tett A."/>
            <person name="Cox L.M."/>
            <person name="Gottsegen C."/>
            <person name="Watters A."/>
            <person name="Wiltshire- Gordon J.D."/>
            <person name="Segata N."/>
            <person name="Bonneau R."/>
            <person name="Littman D.R."/>
        </authorList>
    </citation>
    <scope>NUCLEOTIDE SEQUENCE</scope>
    <source>
        <strain evidence="5">BU41712</strain>
        <strain evidence="7">IAU3127</strain>
    </source>
</reference>
<evidence type="ECO:0000313" key="9">
    <source>
        <dbReference type="EMBL" id="RGL63284.1"/>
    </source>
</evidence>
<dbReference type="GeneID" id="69849206"/>
<dbReference type="Proteomes" id="UP001205506">
    <property type="component" value="Unassembled WGS sequence"/>
</dbReference>
<dbReference type="EMBL" id="QRKB01000025">
    <property type="protein sequence ID" value="RHH81394.1"/>
    <property type="molecule type" value="Genomic_DNA"/>
</dbReference>
<keyword evidence="1" id="KW-1133">Transmembrane helix</keyword>
<dbReference type="EMBL" id="QSSA01000005">
    <property type="protein sequence ID" value="RGL63284.1"/>
    <property type="molecule type" value="Genomic_DNA"/>
</dbReference>
<dbReference type="Proteomes" id="UP000286077">
    <property type="component" value="Unassembled WGS sequence"/>
</dbReference>
<evidence type="ECO:0000313" key="24">
    <source>
        <dbReference type="Proteomes" id="UP000450161"/>
    </source>
</evidence>
<dbReference type="Proteomes" id="UP000450161">
    <property type="component" value="Unassembled WGS sequence"/>
</dbReference>
<evidence type="ECO:0000313" key="17">
    <source>
        <dbReference type="Proteomes" id="UP000284548"/>
    </source>
</evidence>
<evidence type="ECO:0000313" key="3">
    <source>
        <dbReference type="EMBL" id="MCP9502187.1"/>
    </source>
</evidence>
<evidence type="ECO:0000313" key="16">
    <source>
        <dbReference type="Proteomes" id="UP000261245"/>
    </source>
</evidence>
<reference evidence="21 22" key="3">
    <citation type="submission" date="2019-09" db="EMBL/GenBank/DDBJ databases">
        <title>Distinct polysaccharide growth profiles of human intestinal Prevotella copri isolates.</title>
        <authorList>
            <person name="Fehlner-Peach H."/>
            <person name="Magnabosco C."/>
            <person name="Raghavan V."/>
            <person name="Scher J.U."/>
            <person name="Tett A."/>
            <person name="Cox L.M."/>
            <person name="Gottsegen C."/>
            <person name="Watters A."/>
            <person name="Wiltshire- Gordon J.D."/>
            <person name="Segata N."/>
            <person name="Bonneau R."/>
            <person name="Littman D.R."/>
        </authorList>
    </citation>
    <scope>NUCLEOTIDE SEQUENCE [LARGE SCALE GENOMIC DNA]</scope>
    <source>
        <strain evidence="23">BU41712</strain>
        <strain evidence="22">iAA108</strain>
        <strain evidence="6">IAA108</strain>
        <strain evidence="21">iAU3127</strain>
    </source>
</reference>
<dbReference type="EMBL" id="JANDWU010000013">
    <property type="protein sequence ID" value="MCP9549502.1"/>
    <property type="molecule type" value="Genomic_DNA"/>
</dbReference>
<dbReference type="Proteomes" id="UP000261187">
    <property type="component" value="Unassembled WGS sequence"/>
</dbReference>
<evidence type="ECO:0000313" key="5">
    <source>
        <dbReference type="EMBL" id="MQN77300.1"/>
    </source>
</evidence>
<keyword evidence="1" id="KW-0812">Transmembrane</keyword>
<dbReference type="PANTHER" id="PTHR35867">
    <property type="entry name" value="PROTEIN RSEC"/>
    <property type="match status" value="1"/>
</dbReference>
<dbReference type="EMBL" id="VZCC01000089">
    <property type="protein sequence ID" value="MQN84647.1"/>
    <property type="molecule type" value="Genomic_DNA"/>
</dbReference>
<dbReference type="Proteomes" id="UP001196316">
    <property type="component" value="Unassembled WGS sequence"/>
</dbReference>
<feature type="transmembrane region" description="Helical" evidence="1">
    <location>
        <begin position="104"/>
        <end position="123"/>
    </location>
</feature>
<reference evidence="15 16" key="1">
    <citation type="submission" date="2018-08" db="EMBL/GenBank/DDBJ databases">
        <title>A genome reference for cultivated species of the human gut microbiota.</title>
        <authorList>
            <person name="Zou Y."/>
            <person name="Xue W."/>
            <person name="Luo G."/>
        </authorList>
    </citation>
    <scope>NUCLEOTIDE SEQUENCE [LARGE SCALE GENOMIC DNA]</scope>
    <source>
        <strain evidence="12 20">AF11-14</strain>
        <strain evidence="11 19">AF15-25</strain>
        <strain evidence="14 17">AM16-54</strain>
        <strain evidence="13 18">AM42-23AC</strain>
        <strain evidence="10 16">OM06-11</strain>
        <strain evidence="9 15">TF06-40</strain>
    </source>
</reference>
<dbReference type="Proteomes" id="UP000261245">
    <property type="component" value="Unassembled WGS sequence"/>
</dbReference>
<evidence type="ECO:0000313" key="22">
    <source>
        <dbReference type="Proteomes" id="UP000421408"/>
    </source>
</evidence>
<dbReference type="EMBL" id="QRYP01000006">
    <property type="protein sequence ID" value="RGU99344.1"/>
    <property type="molecule type" value="Genomic_DNA"/>
</dbReference>
<evidence type="ECO:0000313" key="7">
    <source>
        <dbReference type="EMBL" id="MQO91604.1"/>
    </source>
</evidence>
<dbReference type="Proteomes" id="UP000421283">
    <property type="component" value="Unassembled WGS sequence"/>
</dbReference>
<dbReference type="EMBL" id="QSUC01000010">
    <property type="protein sequence ID" value="RGN10510.1"/>
    <property type="molecule type" value="Genomic_DNA"/>
</dbReference>
<evidence type="ECO:0000313" key="14">
    <source>
        <dbReference type="EMBL" id="RHH81394.1"/>
    </source>
</evidence>
<reference evidence="3" key="5">
    <citation type="submission" date="2022-07" db="EMBL/GenBank/DDBJ databases">
        <title>Prevotella copri.</title>
        <authorList>
            <person name="Yang C."/>
        </authorList>
    </citation>
    <scope>NUCLEOTIDE SEQUENCE</scope>
    <source>
        <strain evidence="4">HF1805</strain>
        <strain evidence="3">HF88</strain>
    </source>
</reference>
<proteinExistence type="predicted"/>
<dbReference type="EMBL" id="QSAQ01000006">
    <property type="protein sequence ID" value="RGW69825.1"/>
    <property type="molecule type" value="Genomic_DNA"/>
</dbReference>
<dbReference type="Proteomes" id="UP000285236">
    <property type="component" value="Unassembled WGS sequence"/>
</dbReference>
<dbReference type="EMBL" id="VZBZ01000073">
    <property type="protein sequence ID" value="MQN77300.1"/>
    <property type="molecule type" value="Genomic_DNA"/>
</dbReference>
<evidence type="ECO:0000313" key="6">
    <source>
        <dbReference type="EMBL" id="MQN84647.1"/>
    </source>
</evidence>
<evidence type="ECO:0000313" key="8">
    <source>
        <dbReference type="EMBL" id="MST77963.1"/>
    </source>
</evidence>
<keyword evidence="1" id="KW-0472">Membrane</keyword>
<evidence type="ECO:0000313" key="4">
    <source>
        <dbReference type="EMBL" id="MCP9549502.1"/>
    </source>
</evidence>
<dbReference type="RefSeq" id="WP_006848664.1">
    <property type="nucleotide sequence ID" value="NZ_CATKVS010000001.1"/>
</dbReference>
<dbReference type="Proteomes" id="UP000421408">
    <property type="component" value="Unassembled WGS sequence"/>
</dbReference>
<sequence length="137" mass="14662">MNNKIKHSGIVESVEEGCVCIRIVQSSACSACKVAAHCTASESKEKMIEVSTSEASLYHKGDSVVVTADSAVGFRASFYGYLLPLILMVIALVGVLKATHSEGAAALSALGILIPYYVVLYLFRNKLKNKLSFSIES</sequence>
<dbReference type="EMBL" id="VZAP01000034">
    <property type="protein sequence ID" value="MQO91604.1"/>
    <property type="molecule type" value="Genomic_DNA"/>
</dbReference>
<feature type="transmembrane region" description="Helical" evidence="1">
    <location>
        <begin position="78"/>
        <end position="98"/>
    </location>
</feature>
<evidence type="ECO:0000313" key="20">
    <source>
        <dbReference type="Proteomes" id="UP000286077"/>
    </source>
</evidence>
<evidence type="ECO:0000313" key="13">
    <source>
        <dbReference type="EMBL" id="RHA88912.1"/>
    </source>
</evidence>
<dbReference type="EMBL" id="JAHOEP010000028">
    <property type="protein sequence ID" value="MBV3408831.1"/>
    <property type="molecule type" value="Genomic_DNA"/>
</dbReference>
<evidence type="ECO:0000313" key="15">
    <source>
        <dbReference type="Proteomes" id="UP000261187"/>
    </source>
</evidence>
<comment type="caution">
    <text evidence="8">The sequence shown here is derived from an EMBL/GenBank/DDBJ whole genome shotgun (WGS) entry which is preliminary data.</text>
</comment>
<dbReference type="PANTHER" id="PTHR35867:SF1">
    <property type="entry name" value="PROTEIN RSEC"/>
    <property type="match status" value="1"/>
</dbReference>
<dbReference type="Proteomes" id="UP000284548">
    <property type="component" value="Unassembled WGS sequence"/>
</dbReference>
<dbReference type="InterPro" id="IPR007359">
    <property type="entry name" value="SigmaE_reg_RseC_MucC"/>
</dbReference>
<dbReference type="EMBL" id="QSFW01000003">
    <property type="protein sequence ID" value="RHA88912.1"/>
    <property type="molecule type" value="Genomic_DNA"/>
</dbReference>
<evidence type="ECO:0000313" key="12">
    <source>
        <dbReference type="EMBL" id="RGW69825.1"/>
    </source>
</evidence>
<dbReference type="EMBL" id="VUNF01000018">
    <property type="protein sequence ID" value="MST77963.1"/>
    <property type="molecule type" value="Genomic_DNA"/>
</dbReference>
<organism evidence="8 24">
    <name type="scientific">Segatella copri</name>
    <dbReference type="NCBI Taxonomy" id="165179"/>
    <lineage>
        <taxon>Bacteria</taxon>
        <taxon>Pseudomonadati</taxon>
        <taxon>Bacteroidota</taxon>
        <taxon>Bacteroidia</taxon>
        <taxon>Bacteroidales</taxon>
        <taxon>Prevotellaceae</taxon>
        <taxon>Segatella</taxon>
    </lineage>
</organism>
<dbReference type="Pfam" id="PF04246">
    <property type="entry name" value="RseC_MucC"/>
    <property type="match status" value="1"/>
</dbReference>
<evidence type="ECO:0000256" key="1">
    <source>
        <dbReference type="SAM" id="Phobius"/>
    </source>
</evidence>
<dbReference type="Proteomes" id="UP000284990">
    <property type="component" value="Unassembled WGS sequence"/>
</dbReference>
<reference evidence="2" key="4">
    <citation type="submission" date="2021-06" db="EMBL/GenBank/DDBJ databases">
        <title>Collection of gut derived symbiotic bacterial strains cultured from healthy donors.</title>
        <authorList>
            <person name="Lin H."/>
            <person name="Littmann E."/>
            <person name="Pamer E.G."/>
        </authorList>
    </citation>
    <scope>NUCLEOTIDE SEQUENCE</scope>
    <source>
        <strain evidence="2">MSK.21.60</strain>
    </source>
</reference>
<dbReference type="EMBL" id="JANDXR010000015">
    <property type="protein sequence ID" value="MCP9502187.1"/>
    <property type="molecule type" value="Genomic_DNA"/>
</dbReference>
<protein>
    <submittedName>
        <fullName evidence="9">RseC/MucC family positive regulator of sigma(E)</fullName>
    </submittedName>
    <submittedName>
        <fullName evidence="8">SoxR reducing system RseC family protein</fullName>
    </submittedName>
</protein>
<accession>A0A3E4SK38</accession>
<name>A0A3E4SK38_9BACT</name>
<evidence type="ECO:0000313" key="19">
    <source>
        <dbReference type="Proteomes" id="UP000285236"/>
    </source>
</evidence>
<dbReference type="AlphaFoldDB" id="A0A3E4SK38"/>
<gene>
    <name evidence="14" type="ORF">DW192_10040</name>
    <name evidence="13" type="ORF">DW916_02370</name>
    <name evidence="12" type="ORF">DWV60_03575</name>
    <name evidence="11" type="ORF">DWW35_03820</name>
    <name evidence="10" type="ORF">DXB80_05520</name>
    <name evidence="9" type="ORF">DXC61_03035</name>
    <name evidence="7" type="ORF">F7D31_02750</name>
    <name evidence="5" type="ORF">F7D71_05365</name>
    <name evidence="6" type="ORF">F7D74_11835</name>
    <name evidence="8" type="ORF">FYJ72_09785</name>
    <name evidence="2" type="ORF">KSW80_10545</name>
    <name evidence="4" type="ORF">NNC68_08445</name>
    <name evidence="3" type="ORF">NND11_11635</name>
</gene>
<evidence type="ECO:0000313" key="10">
    <source>
        <dbReference type="EMBL" id="RGN10510.1"/>
    </source>
</evidence>
<evidence type="ECO:0000313" key="11">
    <source>
        <dbReference type="EMBL" id="RGU99344.1"/>
    </source>
</evidence>
<evidence type="ECO:0000313" key="23">
    <source>
        <dbReference type="Proteomes" id="UP000423156"/>
    </source>
</evidence>